<sequence>MTQFGSITIRANSSNTLGRVAIIVLIKTMEKIRLLLTICVCNNTKRKSVQVSHKLFSKLTLPECGDVGSIIVDEVNLENCFTSSSTHPFTNCLTLQNEFSFHSPDGYLIRHLFVRFALPTDALCSFCFFGGGNSGWGINFGMRGEKDTGRRANTERRHQKIENRGLGRARAISSQNTTALPKLIFALLEFFRKTPQFL</sequence>
<proteinExistence type="predicted"/>
<dbReference type="AlphaFoldDB" id="A0AA38MLH0"/>
<organism evidence="1 2">
    <name type="scientific">Zophobas morio</name>
    <dbReference type="NCBI Taxonomy" id="2755281"/>
    <lineage>
        <taxon>Eukaryota</taxon>
        <taxon>Metazoa</taxon>
        <taxon>Ecdysozoa</taxon>
        <taxon>Arthropoda</taxon>
        <taxon>Hexapoda</taxon>
        <taxon>Insecta</taxon>
        <taxon>Pterygota</taxon>
        <taxon>Neoptera</taxon>
        <taxon>Endopterygota</taxon>
        <taxon>Coleoptera</taxon>
        <taxon>Polyphaga</taxon>
        <taxon>Cucujiformia</taxon>
        <taxon>Tenebrionidae</taxon>
        <taxon>Zophobas</taxon>
    </lineage>
</organism>
<name>A0AA38MLH0_9CUCU</name>
<keyword evidence="2" id="KW-1185">Reference proteome</keyword>
<accession>A0AA38MLH0</accession>
<evidence type="ECO:0000313" key="1">
    <source>
        <dbReference type="EMBL" id="KAJ3660128.1"/>
    </source>
</evidence>
<dbReference type="EMBL" id="JALNTZ010000002">
    <property type="protein sequence ID" value="KAJ3660128.1"/>
    <property type="molecule type" value="Genomic_DNA"/>
</dbReference>
<comment type="caution">
    <text evidence="1">The sequence shown here is derived from an EMBL/GenBank/DDBJ whole genome shotgun (WGS) entry which is preliminary data.</text>
</comment>
<evidence type="ECO:0000313" key="2">
    <source>
        <dbReference type="Proteomes" id="UP001168821"/>
    </source>
</evidence>
<reference evidence="1" key="1">
    <citation type="journal article" date="2023" name="G3 (Bethesda)">
        <title>Whole genome assemblies of Zophobas morio and Tenebrio molitor.</title>
        <authorList>
            <person name="Kaur S."/>
            <person name="Stinson S.A."/>
            <person name="diCenzo G.C."/>
        </authorList>
    </citation>
    <scope>NUCLEOTIDE SEQUENCE</scope>
    <source>
        <strain evidence="1">QUZm001</strain>
    </source>
</reference>
<gene>
    <name evidence="1" type="ORF">Zmor_004598</name>
</gene>
<protein>
    <submittedName>
        <fullName evidence="1">Uncharacterized protein</fullName>
    </submittedName>
</protein>
<dbReference type="Proteomes" id="UP001168821">
    <property type="component" value="Unassembled WGS sequence"/>
</dbReference>